<gene>
    <name evidence="5" type="ORF">V5O48_007941</name>
</gene>
<keyword evidence="1" id="KW-0328">Glycosyltransferase</keyword>
<dbReference type="EMBL" id="JBAHYK010000439">
    <property type="protein sequence ID" value="KAL0574019.1"/>
    <property type="molecule type" value="Genomic_DNA"/>
</dbReference>
<name>A0ABR3FFC8_9AGAR</name>
<dbReference type="PANTHER" id="PTHR48043:SF145">
    <property type="entry name" value="FI06409P-RELATED"/>
    <property type="match status" value="1"/>
</dbReference>
<keyword evidence="3" id="KW-0812">Transmembrane</keyword>
<evidence type="ECO:0000259" key="4">
    <source>
        <dbReference type="Pfam" id="PF06722"/>
    </source>
</evidence>
<proteinExistence type="predicted"/>
<keyword evidence="3" id="KW-0472">Membrane</keyword>
<evidence type="ECO:0000256" key="3">
    <source>
        <dbReference type="SAM" id="Phobius"/>
    </source>
</evidence>
<evidence type="ECO:0000256" key="1">
    <source>
        <dbReference type="ARBA" id="ARBA00022676"/>
    </source>
</evidence>
<dbReference type="InterPro" id="IPR002213">
    <property type="entry name" value="UDP_glucos_trans"/>
</dbReference>
<dbReference type="PANTHER" id="PTHR48043">
    <property type="entry name" value="EG:EG0003.4 PROTEIN-RELATED"/>
    <property type="match status" value="1"/>
</dbReference>
<comment type="caution">
    <text evidence="5">The sequence shown here is derived from an EMBL/GenBank/DDBJ whole genome shotgun (WGS) entry which is preliminary data.</text>
</comment>
<reference evidence="5 6" key="1">
    <citation type="submission" date="2024-02" db="EMBL/GenBank/DDBJ databases">
        <title>A draft genome for the cacao thread blight pathogen Marasmius crinis-equi.</title>
        <authorList>
            <person name="Cohen S.P."/>
            <person name="Baruah I.K."/>
            <person name="Amoako-Attah I."/>
            <person name="Bukari Y."/>
            <person name="Meinhardt L.W."/>
            <person name="Bailey B.A."/>
        </authorList>
    </citation>
    <scope>NUCLEOTIDE SEQUENCE [LARGE SCALE GENOMIC DNA]</scope>
    <source>
        <strain evidence="5 6">GH-76</strain>
    </source>
</reference>
<keyword evidence="2" id="KW-0808">Transferase</keyword>
<dbReference type="InterPro" id="IPR050271">
    <property type="entry name" value="UDP-glycosyltransferase"/>
</dbReference>
<dbReference type="CDD" id="cd03784">
    <property type="entry name" value="GT1_Gtf-like"/>
    <property type="match status" value="1"/>
</dbReference>
<feature type="transmembrane region" description="Helical" evidence="3">
    <location>
        <begin position="194"/>
        <end position="211"/>
    </location>
</feature>
<dbReference type="Pfam" id="PF06722">
    <property type="entry name" value="EryCIII-like_C"/>
    <property type="match status" value="1"/>
</dbReference>
<organism evidence="5 6">
    <name type="scientific">Marasmius crinis-equi</name>
    <dbReference type="NCBI Taxonomy" id="585013"/>
    <lineage>
        <taxon>Eukaryota</taxon>
        <taxon>Fungi</taxon>
        <taxon>Dikarya</taxon>
        <taxon>Basidiomycota</taxon>
        <taxon>Agaricomycotina</taxon>
        <taxon>Agaricomycetes</taxon>
        <taxon>Agaricomycetidae</taxon>
        <taxon>Agaricales</taxon>
        <taxon>Marasmiineae</taxon>
        <taxon>Marasmiaceae</taxon>
        <taxon>Marasmius</taxon>
    </lineage>
</organism>
<feature type="domain" description="Erythromycin biosynthesis protein CIII-like C-terminal" evidence="4">
    <location>
        <begin position="356"/>
        <end position="461"/>
    </location>
</feature>
<dbReference type="InterPro" id="IPR010610">
    <property type="entry name" value="EryCIII-like_C"/>
</dbReference>
<evidence type="ECO:0000313" key="5">
    <source>
        <dbReference type="EMBL" id="KAL0574019.1"/>
    </source>
</evidence>
<keyword evidence="3" id="KW-1133">Transmembrane helix</keyword>
<keyword evidence="6" id="KW-1185">Reference proteome</keyword>
<accession>A0ABR3FFC8</accession>
<dbReference type="Proteomes" id="UP001465976">
    <property type="component" value="Unassembled WGS sequence"/>
</dbReference>
<sequence>MPPPKILAFTYSEYGQANPTLAILYEIALARPDAELHIASYHPLEKRLPHLQALIDRDERHKRPQIVFHPFEGLTNMQTFDLHHGGMHTFPHPGGVRGVFEACNNLDYIFAPLEGREYLECLQQCAELMETVQPNIVIIDFTFKPPIDACRKKGQRFVVLNTTSFKECVGLDQPDPSALLWKYPATGTGYPYPLPWYLIPFNVFVILYFYFQIQTKPRFKMLDAYRKEHAGLQTGFYEVKIQGAPYLCPSFPETDFPFHIPEHVTGCGPIIFPFVPVEEADPELAAWLENGPTVLVNLGSHVISDKEFLRELGMGLRIMFASVEGVQVLWKVKLKVSGDRDVVDGILGEEIKRGRLRLVEWLKADPVSALVHSNVVCTVHHGGANSFNEGVWAGVPHIILPVWYDTYDFASRVEYLGIGIYGSRTCSPRVESGELGRALVRAVGSGEEAERFRENAGRFRDICKKRGNGREIGAKKMLDLAGL</sequence>
<dbReference type="SUPFAM" id="SSF53756">
    <property type="entry name" value="UDP-Glycosyltransferase/glycogen phosphorylase"/>
    <property type="match status" value="1"/>
</dbReference>
<dbReference type="Gene3D" id="3.40.50.2000">
    <property type="entry name" value="Glycogen Phosphorylase B"/>
    <property type="match status" value="1"/>
</dbReference>
<protein>
    <recommendedName>
        <fullName evidence="4">Erythromycin biosynthesis protein CIII-like C-terminal domain-containing protein</fullName>
    </recommendedName>
</protein>
<evidence type="ECO:0000313" key="6">
    <source>
        <dbReference type="Proteomes" id="UP001465976"/>
    </source>
</evidence>
<evidence type="ECO:0000256" key="2">
    <source>
        <dbReference type="ARBA" id="ARBA00022679"/>
    </source>
</evidence>